<reference evidence="8" key="1">
    <citation type="submission" date="2017-10" db="EMBL/GenBank/DDBJ databases">
        <title>Rapid genome shrinkage in a self-fertile nematode reveals novel sperm competition proteins.</title>
        <authorList>
            <person name="Yin D."/>
            <person name="Schwarz E.M."/>
            <person name="Thomas C.G."/>
            <person name="Felde R.L."/>
            <person name="Korf I.F."/>
            <person name="Cutter A.D."/>
            <person name="Schartner C.M."/>
            <person name="Ralston E.J."/>
            <person name="Meyer B.J."/>
            <person name="Haag E.S."/>
        </authorList>
    </citation>
    <scope>NUCLEOTIDE SEQUENCE [LARGE SCALE GENOMIC DNA]</scope>
    <source>
        <strain evidence="8">JU1422</strain>
    </source>
</reference>
<evidence type="ECO:0000256" key="3">
    <source>
        <dbReference type="PROSITE-ProRule" id="PRU00175"/>
    </source>
</evidence>
<dbReference type="OrthoDB" id="8062037at2759"/>
<dbReference type="InterPro" id="IPR001841">
    <property type="entry name" value="Znf_RING"/>
</dbReference>
<dbReference type="Gene3D" id="3.30.40.10">
    <property type="entry name" value="Zinc/RING finger domain, C3HC4 (zinc finger)"/>
    <property type="match status" value="2"/>
</dbReference>
<keyword evidence="8" id="KW-1185">Reference proteome</keyword>
<dbReference type="STRING" id="1611254.A0A2G5UQP0"/>
<dbReference type="PANTHER" id="PTHR21447">
    <property type="entry name" value="RING-TYPE DOMAIN-CONTAINING PROTEIN-RELATED"/>
    <property type="match status" value="1"/>
</dbReference>
<name>A0A2G5UQP0_9PELO</name>
<comment type="caution">
    <text evidence="7">The sequence shown here is derived from an EMBL/GenBank/DDBJ whole genome shotgun (WGS) entry which is preliminary data.</text>
</comment>
<keyword evidence="4" id="KW-0175">Coiled coil</keyword>
<dbReference type="GO" id="GO:0008270">
    <property type="term" value="F:zinc ion binding"/>
    <property type="evidence" value="ECO:0007669"/>
    <property type="project" value="UniProtKB-KW"/>
</dbReference>
<keyword evidence="1 3" id="KW-0479">Metal-binding</keyword>
<dbReference type="PANTHER" id="PTHR21447:SF13">
    <property type="entry name" value="RING-TYPE DOMAIN-CONTAINING PROTEIN"/>
    <property type="match status" value="1"/>
</dbReference>
<accession>A0A2G5UQP0</accession>
<feature type="domain" description="RING-type" evidence="6">
    <location>
        <begin position="2254"/>
        <end position="2296"/>
    </location>
</feature>
<keyword evidence="1 3" id="KW-0863">Zinc-finger</keyword>
<feature type="coiled-coil region" evidence="4">
    <location>
        <begin position="1933"/>
        <end position="2115"/>
    </location>
</feature>
<gene>
    <name evidence="7" type="primary">Cnig_chr_III.g9061</name>
    <name evidence="7" type="ORF">B9Z55_009061</name>
</gene>
<keyword evidence="2" id="KW-0862">Zinc</keyword>
<feature type="region of interest" description="Disordered" evidence="5">
    <location>
        <begin position="539"/>
        <end position="561"/>
    </location>
</feature>
<dbReference type="SMART" id="SM00184">
    <property type="entry name" value="RING"/>
    <property type="match status" value="2"/>
</dbReference>
<dbReference type="Proteomes" id="UP000230233">
    <property type="component" value="Chromosome III"/>
</dbReference>
<dbReference type="GO" id="GO:0045121">
    <property type="term" value="C:membrane raft"/>
    <property type="evidence" value="ECO:0007669"/>
    <property type="project" value="TreeGrafter"/>
</dbReference>
<evidence type="ECO:0000256" key="2">
    <source>
        <dbReference type="ARBA" id="ARBA00022833"/>
    </source>
</evidence>
<evidence type="ECO:0000256" key="5">
    <source>
        <dbReference type="SAM" id="MobiDB-lite"/>
    </source>
</evidence>
<dbReference type="GO" id="GO:0045087">
    <property type="term" value="P:innate immune response"/>
    <property type="evidence" value="ECO:0007669"/>
    <property type="project" value="TreeGrafter"/>
</dbReference>
<dbReference type="PROSITE" id="PS50089">
    <property type="entry name" value="ZF_RING_2"/>
    <property type="match status" value="2"/>
</dbReference>
<feature type="region of interest" description="Disordered" evidence="5">
    <location>
        <begin position="689"/>
        <end position="709"/>
    </location>
</feature>
<evidence type="ECO:0000313" key="8">
    <source>
        <dbReference type="Proteomes" id="UP000230233"/>
    </source>
</evidence>
<evidence type="ECO:0000259" key="6">
    <source>
        <dbReference type="PROSITE" id="PS50089"/>
    </source>
</evidence>
<dbReference type="Pfam" id="PF13639">
    <property type="entry name" value="zf-RING_2"/>
    <property type="match status" value="2"/>
</dbReference>
<dbReference type="InterPro" id="IPR013083">
    <property type="entry name" value="Znf_RING/FYVE/PHD"/>
</dbReference>
<protein>
    <recommendedName>
        <fullName evidence="6">RING-type domain-containing protein</fullName>
    </recommendedName>
</protein>
<proteinExistence type="predicted"/>
<feature type="domain" description="RING-type" evidence="6">
    <location>
        <begin position="964"/>
        <end position="1006"/>
    </location>
</feature>
<dbReference type="InterPro" id="IPR056711">
    <property type="entry name" value="DUF7809"/>
</dbReference>
<sequence length="2309" mass="270730">MTNFFSPHHKSIFFVTLEEQDKRKEELFVFWKHFENVPTKYVRNAKADGFTVQNLKNELANLGLTETFPEIQDYAESVYSEVFKAKKEEFLRTCDLFKAVEKCLLNCIFKRFPMLHLFLHTQRACHSIPELSCNFCTLPNGNQFENTNWREPQYMKTSSSRVRQDPENMNLYQVNLPGGTTLMNSYNQFFNPDQSGKNNSRYFLHDQQDLIYLTENLRYLKSKKLRDECRYSLDAFQRFYPDKKLYIRTIPSVREKRDETNRVFTEEVLELIPVVLRQQKTPISENDDRLAKYRKKWETNNKKFETAISLTEFWYILEEFKVDKTRITICPDPVHELTVLKMVVDLSMRTLNLISPRGKQVMRIEQAVFHIFEVVVCSLNWAKDSCEKHENCLKNFKDEIISFMKVYSEMDEGTYVSVEHVESVINQLKNHCSFQLQSNTPSPLVELRIFKIDDMISKETFISNCRKFGLTKIGSNMKVVEPLTKACAVRIHYLSAWRNEFFDFQTLDLYYLILDETQFRSFCQNLTLDLDDVPNFRADDKKPSVTAAEKETPKKTNMRESRTYKKAVETAVEKLEDLKIEKGSEAKNKDEVIQRTTQDGIQKTSTLKEAPEMKISAPNDVQNISALETGPMVDMNQSKNCAKCLRTSEMCNEAKKELKMTQNKLEKYEKKAKRTEEVEKKLKALKLETKKKEKGAESRESEMEKKEKEIEELRMKVSRLEANETRMHLAEKNHSIIQNDLLEKITKLSDQSKAEKERIDELTAQLEHQNEIVQLMKLELLQNEEHLKLEIREKERGFEELRAALSIMSNEKESIQRDNRNLRERIASIPEAPPTPTAPESLPEGPTHHRFALLGFQKIKDSLYHKKQLKQAKEMIEKLKSSSDLVEIHQIADYEYYQFEWNLLKYTKEVELNIQRIKETCDVSTVTPLPDSPKFSNRFMNLYWKIINNQSITSSEIEVSDSECFICTEEMASDQKTLQCEECKKVTHFECASKWLRIHRSCPHCRREMLDPEEFPDLGLGKNPLFPFLWDTPILAPNSKNLGGPPPPTKDCTEPKAEKVVVHPIIIYKSLKGEEFIQKSDCYHLLYLIYSKCFVLPQYKSYFTTEFDHYFICSILSDVIKYHESQLNGTCEFVKYDEKMFVEIADNNESTMNVDLKLYESNSHQTQAFREFMKSYKLENGPTMFKILFTNLTNEISRKIDLLFKEVLEKNLPDYDEWLFKMYSVMCSPDNCVETVTRKFSTIFLPTNRNGESIVVRIFEEEPNVKFVMKSELFNAFNILYPGQQKPDPKIDVLTTFSYADVLRKYKDRISRIEFIRVPLQRSDSVAVRRLKAPSGDFCIPAADALFQLLNRLIFKENVFEKYKADKALLKVSLSSLEEIFTPYHRCIYFITVTEAKTAAKHAMSHLMPLPEEIDVKHIRNVDKHGFTVQDMKDELANLGVTSMFTEIENHAEAVYSEVFKAKKEEFLRTCDLSDAVEKCLLICIFERFPNLQLFVHTQNACHRLSSLFCEYCAKKTRNGKFKNTEWNEFSSKEAISSYGKDSDKLTHCQLTLPNGSILCNNFKFFSPEEIKDKKMTYFTMDATKRKQKKAEKTSEHLQSLSRFINKYPHENIYIRAIPTIPTLKYSEATRRVFAEEALEVIQILLKSRNPGNSENKGTKEKFESYHKKFERKSGCIVTINLAEFWYMLEEFDVDKTRITIVPDPIHELSLLKLTEDLRNVTLNVIGPKGDIIMRKEQVVLHMFQTMITELDWSDKTCETVQDCWNTRREILLVTLVQFVKSPDGDYVSLAITDYILNYMKRDTFSRRHVTESSPLFRLQNSKFDEKIPVETFISGLKEAGLDAFLENHPEFSEKESVSAWYCRATYIRGFLFHLFDSGSYDIREMIWNEVLLRQPEEEEEHRFQQIWKNNSGAEGSNALKSCAKCLRTSDMCTQAKKELKMTQNMLERYEKKAKRTDEVEIRMREMEAEMKKKEKEADSRELEMRKKDKEIEELKRSMLRLEAKNAKMQLAVKNHSISQNDLLEKITELSGQLKTEKEKNELLQSEKIDELTTQLEHQNEKIQLMELEIQQNEDSLIMEIRQKERGFEELRAALRIMSNEKESIQRENRNLRERIASVPEAPPTPPVQESLPEGPTHHRFALLGFQKIKDSLYHKKQLKQAKEMIEKLKSSSDLVEIHQIADYEYYQFQGKLLKYTKEVELNIQRIKETCDVSTVTPLPDIPEFSQRFMNLYWRIINNQPITSSEIELSDSECFICTEEMASDQKTLQCEKCKKVTHYECASKWLKINRSCPHCRRGMLDEEFPALSQ</sequence>
<organism evidence="7 8">
    <name type="scientific">Caenorhabditis nigoni</name>
    <dbReference type="NCBI Taxonomy" id="1611254"/>
    <lineage>
        <taxon>Eukaryota</taxon>
        <taxon>Metazoa</taxon>
        <taxon>Ecdysozoa</taxon>
        <taxon>Nematoda</taxon>
        <taxon>Chromadorea</taxon>
        <taxon>Rhabditida</taxon>
        <taxon>Rhabditina</taxon>
        <taxon>Rhabditomorpha</taxon>
        <taxon>Rhabditoidea</taxon>
        <taxon>Rhabditidae</taxon>
        <taxon>Peloderinae</taxon>
        <taxon>Caenorhabditis</taxon>
    </lineage>
</organism>
<evidence type="ECO:0000256" key="4">
    <source>
        <dbReference type="SAM" id="Coils"/>
    </source>
</evidence>
<evidence type="ECO:0000313" key="7">
    <source>
        <dbReference type="EMBL" id="PIC41763.1"/>
    </source>
</evidence>
<dbReference type="EMBL" id="PDUG01000003">
    <property type="protein sequence ID" value="PIC41763.1"/>
    <property type="molecule type" value="Genomic_DNA"/>
</dbReference>
<dbReference type="Pfam" id="PF25100">
    <property type="entry name" value="DUF7809"/>
    <property type="match status" value="1"/>
</dbReference>
<dbReference type="SUPFAM" id="SSF57850">
    <property type="entry name" value="RING/U-box"/>
    <property type="match status" value="2"/>
</dbReference>
<evidence type="ECO:0000256" key="1">
    <source>
        <dbReference type="ARBA" id="ARBA00022771"/>
    </source>
</evidence>